<gene>
    <name evidence="3" type="ORF">PoB_003016600</name>
</gene>
<evidence type="ECO:0000256" key="2">
    <source>
        <dbReference type="SAM" id="Phobius"/>
    </source>
</evidence>
<evidence type="ECO:0000313" key="3">
    <source>
        <dbReference type="EMBL" id="GFO03661.1"/>
    </source>
</evidence>
<feature type="transmembrane region" description="Helical" evidence="2">
    <location>
        <begin position="39"/>
        <end position="57"/>
    </location>
</feature>
<feature type="compositionally biased region" description="Low complexity" evidence="1">
    <location>
        <begin position="1"/>
        <end position="19"/>
    </location>
</feature>
<comment type="caution">
    <text evidence="3">The sequence shown here is derived from an EMBL/GenBank/DDBJ whole genome shotgun (WGS) entry which is preliminary data.</text>
</comment>
<feature type="region of interest" description="Disordered" evidence="1">
    <location>
        <begin position="64"/>
        <end position="94"/>
    </location>
</feature>
<dbReference type="EMBL" id="BLXT01003727">
    <property type="protein sequence ID" value="GFO03661.1"/>
    <property type="molecule type" value="Genomic_DNA"/>
</dbReference>
<reference evidence="3 4" key="1">
    <citation type="journal article" date="2021" name="Elife">
        <title>Chloroplast acquisition without the gene transfer in kleptoplastic sea slugs, Plakobranchus ocellatus.</title>
        <authorList>
            <person name="Maeda T."/>
            <person name="Takahashi S."/>
            <person name="Yoshida T."/>
            <person name="Shimamura S."/>
            <person name="Takaki Y."/>
            <person name="Nagai Y."/>
            <person name="Toyoda A."/>
            <person name="Suzuki Y."/>
            <person name="Arimoto A."/>
            <person name="Ishii H."/>
            <person name="Satoh N."/>
            <person name="Nishiyama T."/>
            <person name="Hasebe M."/>
            <person name="Maruyama T."/>
            <person name="Minagawa J."/>
            <person name="Obokata J."/>
            <person name="Shigenobu S."/>
        </authorList>
    </citation>
    <scope>NUCLEOTIDE SEQUENCE [LARGE SCALE GENOMIC DNA]</scope>
</reference>
<feature type="region of interest" description="Disordered" evidence="1">
    <location>
        <begin position="1"/>
        <end position="28"/>
    </location>
</feature>
<protein>
    <submittedName>
        <fullName evidence="3">Uncharacterized protein</fullName>
    </submittedName>
</protein>
<keyword evidence="2" id="KW-1133">Transmembrane helix</keyword>
<keyword evidence="4" id="KW-1185">Reference proteome</keyword>
<keyword evidence="2" id="KW-0812">Transmembrane</keyword>
<name>A0AAV4AAK5_9GAST</name>
<sequence>MDDSASIAVVANNSHSSSNDQEESGLSVRRRAECVTRRYYIAFSTIMLVVTATVILVCASPQQGDLRLSGHPSGQGASGRARTRDRRVPADLRADSLATVPPTPFLLLQNIAK</sequence>
<evidence type="ECO:0000256" key="1">
    <source>
        <dbReference type="SAM" id="MobiDB-lite"/>
    </source>
</evidence>
<dbReference type="Proteomes" id="UP000735302">
    <property type="component" value="Unassembled WGS sequence"/>
</dbReference>
<evidence type="ECO:0000313" key="4">
    <source>
        <dbReference type="Proteomes" id="UP000735302"/>
    </source>
</evidence>
<dbReference type="AlphaFoldDB" id="A0AAV4AAK5"/>
<proteinExistence type="predicted"/>
<accession>A0AAV4AAK5</accession>
<organism evidence="3 4">
    <name type="scientific">Plakobranchus ocellatus</name>
    <dbReference type="NCBI Taxonomy" id="259542"/>
    <lineage>
        <taxon>Eukaryota</taxon>
        <taxon>Metazoa</taxon>
        <taxon>Spiralia</taxon>
        <taxon>Lophotrochozoa</taxon>
        <taxon>Mollusca</taxon>
        <taxon>Gastropoda</taxon>
        <taxon>Heterobranchia</taxon>
        <taxon>Euthyneura</taxon>
        <taxon>Panpulmonata</taxon>
        <taxon>Sacoglossa</taxon>
        <taxon>Placobranchoidea</taxon>
        <taxon>Plakobranchidae</taxon>
        <taxon>Plakobranchus</taxon>
    </lineage>
</organism>
<keyword evidence="2" id="KW-0472">Membrane</keyword>